<proteinExistence type="predicted"/>
<accession>A0A151N1F9</accession>
<organism evidence="1 2">
    <name type="scientific">Alligator mississippiensis</name>
    <name type="common">American alligator</name>
    <dbReference type="NCBI Taxonomy" id="8496"/>
    <lineage>
        <taxon>Eukaryota</taxon>
        <taxon>Metazoa</taxon>
        <taxon>Chordata</taxon>
        <taxon>Craniata</taxon>
        <taxon>Vertebrata</taxon>
        <taxon>Euteleostomi</taxon>
        <taxon>Archelosauria</taxon>
        <taxon>Archosauria</taxon>
        <taxon>Crocodylia</taxon>
        <taxon>Alligatoridae</taxon>
        <taxon>Alligatorinae</taxon>
        <taxon>Alligator</taxon>
    </lineage>
</organism>
<dbReference type="Proteomes" id="UP000050525">
    <property type="component" value="Unassembled WGS sequence"/>
</dbReference>
<protein>
    <submittedName>
        <fullName evidence="1">Uncharacterized protein</fullName>
    </submittedName>
</protein>
<dbReference type="AlphaFoldDB" id="A0A151N1F9"/>
<evidence type="ECO:0000313" key="1">
    <source>
        <dbReference type="EMBL" id="KYO30489.1"/>
    </source>
</evidence>
<evidence type="ECO:0000313" key="2">
    <source>
        <dbReference type="Proteomes" id="UP000050525"/>
    </source>
</evidence>
<reference evidence="1 2" key="1">
    <citation type="journal article" date="2012" name="Genome Biol.">
        <title>Sequencing three crocodilian genomes to illuminate the evolution of archosaurs and amniotes.</title>
        <authorList>
            <person name="St John J.A."/>
            <person name="Braun E.L."/>
            <person name="Isberg S.R."/>
            <person name="Miles L.G."/>
            <person name="Chong A.Y."/>
            <person name="Gongora J."/>
            <person name="Dalzell P."/>
            <person name="Moran C."/>
            <person name="Bed'hom B."/>
            <person name="Abzhanov A."/>
            <person name="Burgess S.C."/>
            <person name="Cooksey A.M."/>
            <person name="Castoe T.A."/>
            <person name="Crawford N.G."/>
            <person name="Densmore L.D."/>
            <person name="Drew J.C."/>
            <person name="Edwards S.V."/>
            <person name="Faircloth B.C."/>
            <person name="Fujita M.K."/>
            <person name="Greenwold M.J."/>
            <person name="Hoffmann F.G."/>
            <person name="Howard J.M."/>
            <person name="Iguchi T."/>
            <person name="Janes D.E."/>
            <person name="Khan S.Y."/>
            <person name="Kohno S."/>
            <person name="de Koning A.J."/>
            <person name="Lance S.L."/>
            <person name="McCarthy F.M."/>
            <person name="McCormack J.E."/>
            <person name="Merchant M.E."/>
            <person name="Peterson D.G."/>
            <person name="Pollock D.D."/>
            <person name="Pourmand N."/>
            <person name="Raney B.J."/>
            <person name="Roessler K.A."/>
            <person name="Sanford J.R."/>
            <person name="Sawyer R.H."/>
            <person name="Schmidt C.J."/>
            <person name="Triplett E.W."/>
            <person name="Tuberville T.D."/>
            <person name="Venegas-Anaya M."/>
            <person name="Howard J.T."/>
            <person name="Jarvis E.D."/>
            <person name="Guillette L.J.Jr."/>
            <person name="Glenn T.C."/>
            <person name="Green R.E."/>
            <person name="Ray D.A."/>
        </authorList>
    </citation>
    <scope>NUCLEOTIDE SEQUENCE [LARGE SCALE GENOMIC DNA]</scope>
    <source>
        <strain evidence="1">KSC_2009_1</strain>
    </source>
</reference>
<dbReference type="EMBL" id="AKHW03004154">
    <property type="protein sequence ID" value="KYO30489.1"/>
    <property type="molecule type" value="Genomic_DNA"/>
</dbReference>
<gene>
    <name evidence="1" type="ORF">Y1Q_0008151</name>
</gene>
<sequence length="75" mass="8737">MRLSYQGRSDNYLVKGQFTCIEISDQDCSLFGPYPTSLKNLIEIDLNLRSLFLPLQKEMMIQKEIHSCVEDLHKT</sequence>
<name>A0A151N1F9_ALLMI</name>
<keyword evidence="2" id="KW-1185">Reference proteome</keyword>
<comment type="caution">
    <text evidence="1">The sequence shown here is derived from an EMBL/GenBank/DDBJ whole genome shotgun (WGS) entry which is preliminary data.</text>
</comment>